<dbReference type="AlphaFoldDB" id="A0A517P8X6"/>
<keyword evidence="2" id="KW-1185">Reference proteome</keyword>
<organism evidence="1 2">
    <name type="scientific">Alienimonas californiensis</name>
    <dbReference type="NCBI Taxonomy" id="2527989"/>
    <lineage>
        <taxon>Bacteria</taxon>
        <taxon>Pseudomonadati</taxon>
        <taxon>Planctomycetota</taxon>
        <taxon>Planctomycetia</taxon>
        <taxon>Planctomycetales</taxon>
        <taxon>Planctomycetaceae</taxon>
        <taxon>Alienimonas</taxon>
    </lineage>
</organism>
<dbReference type="RefSeq" id="WP_145358727.1">
    <property type="nucleotide sequence ID" value="NZ_CP036265.1"/>
</dbReference>
<protein>
    <recommendedName>
        <fullName evidence="3">Prepilin-type N-terminal cleavage/methylation domain-containing protein</fullName>
    </recommendedName>
</protein>
<dbReference type="OrthoDB" id="290698at2"/>
<evidence type="ECO:0000313" key="1">
    <source>
        <dbReference type="EMBL" id="QDT15829.1"/>
    </source>
</evidence>
<reference evidence="1 2" key="1">
    <citation type="submission" date="2019-02" db="EMBL/GenBank/DDBJ databases">
        <title>Deep-cultivation of Planctomycetes and their phenomic and genomic characterization uncovers novel biology.</title>
        <authorList>
            <person name="Wiegand S."/>
            <person name="Jogler M."/>
            <person name="Boedeker C."/>
            <person name="Pinto D."/>
            <person name="Vollmers J."/>
            <person name="Rivas-Marin E."/>
            <person name="Kohn T."/>
            <person name="Peeters S.H."/>
            <person name="Heuer A."/>
            <person name="Rast P."/>
            <person name="Oberbeckmann S."/>
            <person name="Bunk B."/>
            <person name="Jeske O."/>
            <person name="Meyerdierks A."/>
            <person name="Storesund J.E."/>
            <person name="Kallscheuer N."/>
            <person name="Luecker S."/>
            <person name="Lage O.M."/>
            <person name="Pohl T."/>
            <person name="Merkel B.J."/>
            <person name="Hornburger P."/>
            <person name="Mueller R.-W."/>
            <person name="Bruemmer F."/>
            <person name="Labrenz M."/>
            <person name="Spormann A.M."/>
            <person name="Op den Camp H."/>
            <person name="Overmann J."/>
            <person name="Amann R."/>
            <person name="Jetten M.S.M."/>
            <person name="Mascher T."/>
            <person name="Medema M.H."/>
            <person name="Devos D.P."/>
            <person name="Kaster A.-K."/>
            <person name="Ovreas L."/>
            <person name="Rohde M."/>
            <person name="Galperin M.Y."/>
            <person name="Jogler C."/>
        </authorList>
    </citation>
    <scope>NUCLEOTIDE SEQUENCE [LARGE SCALE GENOMIC DNA]</scope>
    <source>
        <strain evidence="1 2">CA12</strain>
    </source>
</reference>
<evidence type="ECO:0008006" key="3">
    <source>
        <dbReference type="Google" id="ProtNLM"/>
    </source>
</evidence>
<accession>A0A517P8X6</accession>
<dbReference type="InterPro" id="IPR012902">
    <property type="entry name" value="N_methyl_site"/>
</dbReference>
<proteinExistence type="predicted"/>
<sequence>MSRHVILGICPPTCRGGVLRAPTRRLRRAGLTLLELVLAGALTAGMAASLHLVVRGVGTSWEQLNGETDALRAADGGLRFITRRCRSADAVAQIGAANGQFTVLAPEGHTLRFERNPGDGAVYLYDSRDGTGRILVEGTTGFATTFYQSDGVTATTDPAEAQMIDIVLTVALPRDVNAGRTVRGRVWVRRW</sequence>
<evidence type="ECO:0000313" key="2">
    <source>
        <dbReference type="Proteomes" id="UP000318741"/>
    </source>
</evidence>
<gene>
    <name evidence="1" type="ORF">CA12_19240</name>
</gene>
<dbReference type="PROSITE" id="PS00409">
    <property type="entry name" value="PROKAR_NTER_METHYL"/>
    <property type="match status" value="1"/>
</dbReference>
<name>A0A517P8X6_9PLAN</name>
<dbReference type="KEGG" id="acaf:CA12_19240"/>
<dbReference type="EMBL" id="CP036265">
    <property type="protein sequence ID" value="QDT15829.1"/>
    <property type="molecule type" value="Genomic_DNA"/>
</dbReference>
<dbReference type="Proteomes" id="UP000318741">
    <property type="component" value="Chromosome"/>
</dbReference>